<sequence length="413" mass="44584">MKRAASLLLLCSTVLALGNPGRVTDEPTVGAFEQLKVEHLYFDNAPTGVTVSASGRMFSNFPRPATFTLGEVVNGTHKVAFPSAKINNPPSFVNDTNPMFASNYLNFLLSLQQVLVDPLDRLWALDTGRPTVNGSMLLNSGGAKLLCFDLKTNSSTPLLSITFPPTVAYPETFLNDLRLDLRANVTKSGKGIVYIADSSTQGRAGIIVADLGTGQSWRHLDMHPSTLPEEGFRSAYDGVPLQPISPTGPFAGVYSQLTLGADGIAISPDGEWLYYTPLASRTLYRVRAALLRVPSSGPGSTPTAALQARAGVEVVARTPSHANGLEQDAAGKIYLTAPEENAIYTLDTGGLMDVIVRDPRIQWPDTAFLTKDKLWFTVNQLWLQPAYQNGTDKRMKPFAVLSVPIKASPVLLH</sequence>
<dbReference type="SUPFAM" id="SSF101898">
    <property type="entry name" value="NHL repeat"/>
    <property type="match status" value="1"/>
</dbReference>
<evidence type="ECO:0000256" key="3">
    <source>
        <dbReference type="ARBA" id="ARBA00022525"/>
    </source>
</evidence>
<evidence type="ECO:0000256" key="2">
    <source>
        <dbReference type="ARBA" id="ARBA00009127"/>
    </source>
</evidence>
<accession>A0A165D538</accession>
<dbReference type="GO" id="GO:0005576">
    <property type="term" value="C:extracellular region"/>
    <property type="evidence" value="ECO:0007669"/>
    <property type="project" value="UniProtKB-SubCell"/>
</dbReference>
<evidence type="ECO:0000256" key="1">
    <source>
        <dbReference type="ARBA" id="ARBA00004613"/>
    </source>
</evidence>
<organism evidence="5 6">
    <name type="scientific">Exidia glandulosa HHB12029</name>
    <dbReference type="NCBI Taxonomy" id="1314781"/>
    <lineage>
        <taxon>Eukaryota</taxon>
        <taxon>Fungi</taxon>
        <taxon>Dikarya</taxon>
        <taxon>Basidiomycota</taxon>
        <taxon>Agaricomycotina</taxon>
        <taxon>Agaricomycetes</taxon>
        <taxon>Auriculariales</taxon>
        <taxon>Exidiaceae</taxon>
        <taxon>Exidia</taxon>
    </lineage>
</organism>
<comment type="subcellular location">
    <subcellularLocation>
        <location evidence="1">Secreted</location>
    </subcellularLocation>
</comment>
<keyword evidence="3" id="KW-0964">Secreted</keyword>
<name>A0A165D538_EXIGL</name>
<dbReference type="STRING" id="1314781.A0A165D538"/>
<dbReference type="OrthoDB" id="7776143at2759"/>
<dbReference type="InParanoid" id="A0A165D538"/>
<evidence type="ECO:0000313" key="5">
    <source>
        <dbReference type="EMBL" id="KZV83803.1"/>
    </source>
</evidence>
<feature type="signal peptide" evidence="4">
    <location>
        <begin position="1"/>
        <end position="16"/>
    </location>
</feature>
<keyword evidence="4" id="KW-0732">Signal</keyword>
<feature type="chain" id="PRO_5007856373" description="Major royal jelly protein" evidence="4">
    <location>
        <begin position="17"/>
        <end position="413"/>
    </location>
</feature>
<dbReference type="InterPro" id="IPR017996">
    <property type="entry name" value="MRJP/yellow-related"/>
</dbReference>
<dbReference type="PANTHER" id="PTHR10009">
    <property type="entry name" value="PROTEIN YELLOW-RELATED"/>
    <property type="match status" value="1"/>
</dbReference>
<proteinExistence type="inferred from homology"/>
<evidence type="ECO:0000256" key="4">
    <source>
        <dbReference type="SAM" id="SignalP"/>
    </source>
</evidence>
<reference evidence="5 6" key="1">
    <citation type="journal article" date="2016" name="Mol. Biol. Evol.">
        <title>Comparative Genomics of Early-Diverging Mushroom-Forming Fungi Provides Insights into the Origins of Lignocellulose Decay Capabilities.</title>
        <authorList>
            <person name="Nagy L.G."/>
            <person name="Riley R."/>
            <person name="Tritt A."/>
            <person name="Adam C."/>
            <person name="Daum C."/>
            <person name="Floudas D."/>
            <person name="Sun H."/>
            <person name="Yadav J.S."/>
            <person name="Pangilinan J."/>
            <person name="Larsson K.H."/>
            <person name="Matsuura K."/>
            <person name="Barry K."/>
            <person name="Labutti K."/>
            <person name="Kuo R."/>
            <person name="Ohm R.A."/>
            <person name="Bhattacharya S.S."/>
            <person name="Shirouzu T."/>
            <person name="Yoshinaga Y."/>
            <person name="Martin F.M."/>
            <person name="Grigoriev I.V."/>
            <person name="Hibbett D.S."/>
        </authorList>
    </citation>
    <scope>NUCLEOTIDE SEQUENCE [LARGE SCALE GENOMIC DNA]</scope>
    <source>
        <strain evidence="5 6">HHB12029</strain>
    </source>
</reference>
<keyword evidence="6" id="KW-1185">Reference proteome</keyword>
<dbReference type="PANTHER" id="PTHR10009:SF18">
    <property type="entry name" value="PROTEIN YELLOW-LIKE PROTEIN"/>
    <property type="match status" value="1"/>
</dbReference>
<evidence type="ECO:0000313" key="6">
    <source>
        <dbReference type="Proteomes" id="UP000077266"/>
    </source>
</evidence>
<comment type="similarity">
    <text evidence="2">Belongs to the major royal jelly protein family.</text>
</comment>
<dbReference type="InterPro" id="IPR011042">
    <property type="entry name" value="6-blade_b-propeller_TolB-like"/>
</dbReference>
<dbReference type="Gene3D" id="2.120.10.30">
    <property type="entry name" value="TolB, C-terminal domain"/>
    <property type="match status" value="1"/>
</dbReference>
<dbReference type="Pfam" id="PF03022">
    <property type="entry name" value="MRJP"/>
    <property type="match status" value="1"/>
</dbReference>
<dbReference type="EMBL" id="KV426254">
    <property type="protein sequence ID" value="KZV83803.1"/>
    <property type="molecule type" value="Genomic_DNA"/>
</dbReference>
<dbReference type="Proteomes" id="UP000077266">
    <property type="component" value="Unassembled WGS sequence"/>
</dbReference>
<gene>
    <name evidence="5" type="ORF">EXIGLDRAFT_727935</name>
</gene>
<dbReference type="AlphaFoldDB" id="A0A165D538"/>
<protein>
    <recommendedName>
        <fullName evidence="7">Major royal jelly protein</fullName>
    </recommendedName>
</protein>
<evidence type="ECO:0008006" key="7">
    <source>
        <dbReference type="Google" id="ProtNLM"/>
    </source>
</evidence>